<gene>
    <name evidence="3" type="ORF">DXG03_003310</name>
</gene>
<dbReference type="PANTHER" id="PTHR48125">
    <property type="entry name" value="LP07818P1"/>
    <property type="match status" value="1"/>
</dbReference>
<dbReference type="AlphaFoldDB" id="A0A9P7KDG8"/>
<feature type="compositionally biased region" description="Basic and acidic residues" evidence="2">
    <location>
        <begin position="706"/>
        <end position="727"/>
    </location>
</feature>
<feature type="region of interest" description="Disordered" evidence="2">
    <location>
        <begin position="552"/>
        <end position="634"/>
    </location>
</feature>
<name>A0A9P7KDG8_9AGAR</name>
<feature type="region of interest" description="Disordered" evidence="2">
    <location>
        <begin position="1038"/>
        <end position="1057"/>
    </location>
</feature>
<dbReference type="Proteomes" id="UP000775547">
    <property type="component" value="Unassembled WGS sequence"/>
</dbReference>
<feature type="region of interest" description="Disordered" evidence="2">
    <location>
        <begin position="647"/>
        <end position="737"/>
    </location>
</feature>
<protein>
    <submittedName>
        <fullName evidence="3">Uncharacterized protein</fullName>
    </submittedName>
</protein>
<feature type="compositionally biased region" description="Polar residues" evidence="2">
    <location>
        <begin position="1007"/>
        <end position="1017"/>
    </location>
</feature>
<comment type="caution">
    <text evidence="3">The sequence shown here is derived from an EMBL/GenBank/DDBJ whole genome shotgun (WGS) entry which is preliminary data.</text>
</comment>
<keyword evidence="1" id="KW-0175">Coiled coil</keyword>
<feature type="compositionally biased region" description="Basic and acidic residues" evidence="2">
    <location>
        <begin position="778"/>
        <end position="792"/>
    </location>
</feature>
<feature type="compositionally biased region" description="Polar residues" evidence="2">
    <location>
        <begin position="125"/>
        <end position="140"/>
    </location>
</feature>
<feature type="compositionally biased region" description="Acidic residues" evidence="2">
    <location>
        <begin position="649"/>
        <end position="659"/>
    </location>
</feature>
<feature type="region of interest" description="Disordered" evidence="2">
    <location>
        <begin position="122"/>
        <end position="177"/>
    </location>
</feature>
<organism evidence="3 4">
    <name type="scientific">Asterophora parasitica</name>
    <dbReference type="NCBI Taxonomy" id="117018"/>
    <lineage>
        <taxon>Eukaryota</taxon>
        <taxon>Fungi</taxon>
        <taxon>Dikarya</taxon>
        <taxon>Basidiomycota</taxon>
        <taxon>Agaricomycotina</taxon>
        <taxon>Agaricomycetes</taxon>
        <taxon>Agaricomycetidae</taxon>
        <taxon>Agaricales</taxon>
        <taxon>Tricholomatineae</taxon>
        <taxon>Lyophyllaceae</taxon>
        <taxon>Asterophora</taxon>
    </lineage>
</organism>
<feature type="coiled-coil region" evidence="1">
    <location>
        <begin position="68"/>
        <end position="95"/>
    </location>
</feature>
<feature type="compositionally biased region" description="Acidic residues" evidence="2">
    <location>
        <begin position="578"/>
        <end position="587"/>
    </location>
</feature>
<feature type="compositionally biased region" description="Acidic residues" evidence="2">
    <location>
        <begin position="554"/>
        <end position="567"/>
    </location>
</feature>
<feature type="compositionally biased region" description="Basic and acidic residues" evidence="2">
    <location>
        <begin position="1038"/>
        <end position="1049"/>
    </location>
</feature>
<feature type="compositionally biased region" description="Low complexity" evidence="2">
    <location>
        <begin position="164"/>
        <end position="175"/>
    </location>
</feature>
<feature type="region of interest" description="Disordered" evidence="2">
    <location>
        <begin position="379"/>
        <end position="431"/>
    </location>
</feature>
<dbReference type="EMBL" id="JABCKV010000020">
    <property type="protein sequence ID" value="KAG5646543.1"/>
    <property type="molecule type" value="Genomic_DNA"/>
</dbReference>
<feature type="compositionally biased region" description="Acidic residues" evidence="2">
    <location>
        <begin position="380"/>
        <end position="389"/>
    </location>
</feature>
<feature type="region of interest" description="Disordered" evidence="2">
    <location>
        <begin position="284"/>
        <end position="356"/>
    </location>
</feature>
<proteinExistence type="predicted"/>
<feature type="region of interest" description="Disordered" evidence="2">
    <location>
        <begin position="1007"/>
        <end position="1029"/>
    </location>
</feature>
<evidence type="ECO:0000256" key="1">
    <source>
        <dbReference type="SAM" id="Coils"/>
    </source>
</evidence>
<sequence length="1077" mass="116903">MTNITFNFETQNSYPDDALVAFSTKGDIYLAPTGMMESRKDLFTNKVVTDVQDDQERKELDEEEVGHMLSSLVELDEAEREIRAMRDNIQALLPQHIRSALTDIAAQGTTKLYVDCGIDAPEIPNTPSKTYTDQSTTTDLLPSPSPASAAPAPEPQEDSLAFINPGPTSNTSSSSLADSDYWDLTSSQNLKFRTPIERWSPNPRPKAFGEFTALWEEEIPALDLSGDGEEGMLTPSVSFECGLSDCRTRHGPALKAIMARWSALERDARVGDVVEDMYGPRALEEESGPVVGSVPQSTEPIESEPQPPLLASSAAGFQLPPAPEHALTLQDWQDVDDNPYDADHESLRGPGADDVDAGEYEAEINEEVKEHLMECKNDDSIDYDEEYDEGLLVNSGLEDDDARLSTDPETDPEAEVRSSTDDIDCGADSESEVGLPLLSLDELEAMSACADSDDQGQEKDMEAFEIYEDLRQDVQGPSIVAQESVDPLEIAPPLSGCPSTLTSPTSCLSPSYGYLGSLGNLSLHLEEFLVEQLGPEGAADDVEEAPNISLLFEYLEESELDEEDIPPEPEPTIRDDQAQEQEEESKEETEKHNEAPSLSPASEAAPADDGEVLEDLSLHPESFHSKPEEAHEQIDIVRDKLLERAEVPVVEDENDDIGDDFAAASRSTPSEESKVDIDSDVPPNLPNCEANEERSPVERSGIVQGKRRELDEVTPVEREPFKVEHHATGTSSELLTTRRPMTFVDTVWSGLLTDAKPVSGSEPSEADEDFDGVPPRLPNREDDKGRSLEERTTSSAAQGKRRELDEGPTTPEREPQVKRRGIRAIFATSPELLEKRATLTPVGTSRSGSPTDANPVSGFRLKLRNTGRLLHGAFKNQPDDLSYLSSTQPRNVPSPLWGAASLAPTEFSPAPAPVPTHPAHITSWRVQYVPRHTAASTTPSDTPTPTSLKRRTAYRPHGFWQTAVPSPGPASVCTPSATPAPVLASTGPRPSPRKKLFVPAAFLQSGAQAHSTTSNSPNKKKGLPGAGVLGNAIRALRSAKDSGVKEGKSKPGGADAEVNYALLMPKASSSKLYAKKK</sequence>
<evidence type="ECO:0000313" key="4">
    <source>
        <dbReference type="Proteomes" id="UP000775547"/>
    </source>
</evidence>
<keyword evidence="4" id="KW-1185">Reference proteome</keyword>
<feature type="compositionally biased region" description="Basic and acidic residues" evidence="2">
    <location>
        <begin position="616"/>
        <end position="634"/>
    </location>
</feature>
<feature type="compositionally biased region" description="Low complexity" evidence="2">
    <location>
        <begin position="595"/>
        <end position="605"/>
    </location>
</feature>
<dbReference type="PANTHER" id="PTHR48125:SF12">
    <property type="entry name" value="AT HOOK TRANSCRIPTION FACTOR FAMILY-RELATED"/>
    <property type="match status" value="1"/>
</dbReference>
<feature type="compositionally biased region" description="Basic and acidic residues" evidence="2">
    <location>
        <begin position="800"/>
        <end position="817"/>
    </location>
</feature>
<reference evidence="3" key="2">
    <citation type="submission" date="2021-10" db="EMBL/GenBank/DDBJ databases">
        <title>Phylogenomics reveals ancestral predisposition of the termite-cultivated fungus Termitomyces towards a domesticated lifestyle.</title>
        <authorList>
            <person name="Auxier B."/>
            <person name="Grum-Grzhimaylo A."/>
            <person name="Cardenas M.E."/>
            <person name="Lodge J.D."/>
            <person name="Laessoe T."/>
            <person name="Pedersen O."/>
            <person name="Smith M.E."/>
            <person name="Kuyper T.W."/>
            <person name="Franco-Molano E.A."/>
            <person name="Baroni T.J."/>
            <person name="Aanen D.K."/>
        </authorList>
    </citation>
    <scope>NUCLEOTIDE SEQUENCE</scope>
    <source>
        <strain evidence="3">AP01</strain>
        <tissue evidence="3">Mycelium</tissue>
    </source>
</reference>
<accession>A0A9P7KDG8</accession>
<reference evidence="3" key="1">
    <citation type="submission" date="2020-07" db="EMBL/GenBank/DDBJ databases">
        <authorList>
            <person name="Nieuwenhuis M."/>
            <person name="Van De Peppel L.J.J."/>
        </authorList>
    </citation>
    <scope>NUCLEOTIDE SEQUENCE</scope>
    <source>
        <strain evidence="3">AP01</strain>
        <tissue evidence="3">Mycelium</tissue>
    </source>
</reference>
<feature type="compositionally biased region" description="Acidic residues" evidence="2">
    <location>
        <begin position="421"/>
        <end position="431"/>
    </location>
</feature>
<dbReference type="OrthoDB" id="10691080at2759"/>
<evidence type="ECO:0000313" key="3">
    <source>
        <dbReference type="EMBL" id="KAG5646543.1"/>
    </source>
</evidence>
<evidence type="ECO:0000256" key="2">
    <source>
        <dbReference type="SAM" id="MobiDB-lite"/>
    </source>
</evidence>
<feature type="region of interest" description="Disordered" evidence="2">
    <location>
        <begin position="754"/>
        <end position="822"/>
    </location>
</feature>